<proteinExistence type="predicted"/>
<organism evidence="1 2">
    <name type="scientific">Thiocapsa marina 5811</name>
    <dbReference type="NCBI Taxonomy" id="768671"/>
    <lineage>
        <taxon>Bacteria</taxon>
        <taxon>Pseudomonadati</taxon>
        <taxon>Pseudomonadota</taxon>
        <taxon>Gammaproteobacteria</taxon>
        <taxon>Chromatiales</taxon>
        <taxon>Chromatiaceae</taxon>
        <taxon>Thiocapsa</taxon>
    </lineage>
</organism>
<dbReference type="AlphaFoldDB" id="F9UJ13"/>
<gene>
    <name evidence="1" type="ORF">ThimaDRAFT_4916</name>
</gene>
<dbReference type="RefSeq" id="WP_007195782.1">
    <property type="nucleotide sequence ID" value="NZ_AFWV01000053.1"/>
</dbReference>
<reference evidence="1 2" key="1">
    <citation type="submission" date="2011-06" db="EMBL/GenBank/DDBJ databases">
        <title>The draft genome of Thiocapsa marina 5811.</title>
        <authorList>
            <consortium name="US DOE Joint Genome Institute (JGI-PGF)"/>
            <person name="Lucas S."/>
            <person name="Han J."/>
            <person name="Cheng J.-F."/>
            <person name="Goodwin L."/>
            <person name="Pitluck S."/>
            <person name="Peters L."/>
            <person name="Land M.L."/>
            <person name="Hauser L."/>
            <person name="Vogl K."/>
            <person name="Liu Z."/>
            <person name="Imhoff J."/>
            <person name="Thiel V."/>
            <person name="Frigaard N.-U."/>
            <person name="Bryant D."/>
            <person name="Woyke T.J."/>
        </authorList>
    </citation>
    <scope>NUCLEOTIDE SEQUENCE [LARGE SCALE GENOMIC DNA]</scope>
    <source>
        <strain evidence="1 2">5811</strain>
    </source>
</reference>
<dbReference type="EMBL" id="AFWV01000053">
    <property type="protein sequence ID" value="EGV15803.1"/>
    <property type="molecule type" value="Genomic_DNA"/>
</dbReference>
<dbReference type="Proteomes" id="UP000005459">
    <property type="component" value="Unassembled WGS sequence"/>
</dbReference>
<sequence>KSPHVYHQALGSDLAALMSEASLLFPDAHSGAENLNSLNFRTTVIRTGESLIVTLVSSSGLLIHRRSAKVAGLESGWRWFCDFGVPLSQVMAISEFGRRLTVQKDSEINLAVPRKSSGDSAWSQDSIEPDQLRALLYSGWLAASGWVVLPPIHGNIMKQTARQLEAIVDWSEPARLMVSDGQMTLWARQVKENETVAEFDLGKSAISDVSFTIPRWLLSCFFVGPLVTVQKLVKHFNKRTHLDRRGSSIVRSRNRGE</sequence>
<accession>F9UJ13</accession>
<protein>
    <submittedName>
        <fullName evidence="1">Uncharacterized protein</fullName>
    </submittedName>
</protein>
<keyword evidence="2" id="KW-1185">Reference proteome</keyword>
<evidence type="ECO:0000313" key="2">
    <source>
        <dbReference type="Proteomes" id="UP000005459"/>
    </source>
</evidence>
<name>F9UJ13_9GAMM</name>
<evidence type="ECO:0000313" key="1">
    <source>
        <dbReference type="EMBL" id="EGV15803.1"/>
    </source>
</evidence>
<feature type="non-terminal residue" evidence="1">
    <location>
        <position position="1"/>
    </location>
</feature>